<dbReference type="AlphaFoldDB" id="A0A1J4MVV6"/>
<name>A0A1J4MVV6_9CRYT</name>
<evidence type="ECO:0000256" key="5">
    <source>
        <dbReference type="ARBA" id="ARBA00022737"/>
    </source>
</evidence>
<evidence type="ECO:0000256" key="6">
    <source>
        <dbReference type="ARBA" id="ARBA00038255"/>
    </source>
</evidence>
<gene>
    <name evidence="8" type="ORF">cand_035030</name>
</gene>
<dbReference type="RefSeq" id="XP_067070124.1">
    <property type="nucleotide sequence ID" value="XM_067213729.1"/>
</dbReference>
<dbReference type="PROSITE" id="PS50082">
    <property type="entry name" value="WD_REPEATS_2"/>
    <property type="match status" value="2"/>
</dbReference>
<dbReference type="OrthoDB" id="338631at2759"/>
<dbReference type="PANTHER" id="PTHR14344">
    <property type="entry name" value="WD REPEAT PROTEIN"/>
    <property type="match status" value="1"/>
</dbReference>
<dbReference type="InterPro" id="IPR051973">
    <property type="entry name" value="tRNA_Anticodon_Mtase-Reg"/>
</dbReference>
<comment type="subcellular location">
    <subcellularLocation>
        <location evidence="1">Cytoplasm</location>
    </subcellularLocation>
</comment>
<comment type="caution">
    <text evidence="8">The sequence shown here is derived from an EMBL/GenBank/DDBJ whole genome shotgun (WGS) entry which is preliminary data.</text>
</comment>
<comment type="similarity">
    <text evidence="6">Belongs to the WD repeat WDR6 family.</text>
</comment>
<dbReference type="EMBL" id="LRBS01000003">
    <property type="protein sequence ID" value="OII78278.1"/>
    <property type="molecule type" value="Genomic_DNA"/>
</dbReference>
<evidence type="ECO:0000256" key="2">
    <source>
        <dbReference type="ARBA" id="ARBA00022490"/>
    </source>
</evidence>
<feature type="repeat" description="WD" evidence="7">
    <location>
        <begin position="249"/>
        <end position="280"/>
    </location>
</feature>
<organism evidence="8 9">
    <name type="scientific">Cryptosporidium andersoni</name>
    <dbReference type="NCBI Taxonomy" id="117008"/>
    <lineage>
        <taxon>Eukaryota</taxon>
        <taxon>Sar</taxon>
        <taxon>Alveolata</taxon>
        <taxon>Apicomplexa</taxon>
        <taxon>Conoidasida</taxon>
        <taxon>Coccidia</taxon>
        <taxon>Eucoccidiorida</taxon>
        <taxon>Eimeriorina</taxon>
        <taxon>Cryptosporidiidae</taxon>
        <taxon>Cryptosporidium</taxon>
    </lineage>
</organism>
<evidence type="ECO:0000256" key="3">
    <source>
        <dbReference type="ARBA" id="ARBA00022574"/>
    </source>
</evidence>
<dbReference type="GO" id="GO:0030488">
    <property type="term" value="P:tRNA methylation"/>
    <property type="evidence" value="ECO:0007669"/>
    <property type="project" value="TreeGrafter"/>
</dbReference>
<accession>A0A1J4MVV6</accession>
<dbReference type="PANTHER" id="PTHR14344:SF3">
    <property type="entry name" value="WD REPEAT-CONTAINING PROTEIN 6"/>
    <property type="match status" value="1"/>
</dbReference>
<sequence length="1066" mass="122183">MKLELLGSLKPINSIIQIVLYDETLIIVGFGNEIRLYNNLLVNICPCLIYHEVHHVYGISTEYGNNSNFVAYGIGGVLWAKIISKTSQNGQKDTRMVAIHRLLLKDRILACFYIRDQKWLIGCASGNLQLCDISNGCEIITEFFLEECPILYCMKIIPKKNHSDSVMIIGGSAFSTILIWDIDFTYKKQHTQINLSQCLTGHRGVIYCVTASPCTNKIISCSDDREIRIWYRQELIDNKKSNFRNIAILLGHNARIWTVECSWENEYIVSTSEDGDLCIWVIKQMKLDSLCKIKPLEQWYKVHQGRGGRCIAIRDIKCSDKKSCGFITGSEGGDLKIWSLNLNQINLTKIPKKENNYGYYTIKPYNSDKYWFQGIHFINTRALIAVTRQGEIYYGFKKYNDVSNWNTLPIAHVPKYIYSLYGSGTNICMGSPKGGIFFFKFDDITCTITSILYFEHIGWIQNVVYSHIIAVLKDSSYIIIASDSEGNIGLSYIYKNIEYQSKILDTSMLSKYGEIKCVDSVYNSNTIILALGTVLGHFYLLRIKLEDMSVNLLNIQYQCHKGNISSIKWLNNNSLRTTGQDGKIIEYIVDITSNQPNISIKWIHKWKSPCECIIDCFQSESYGCFVIGALKHSLMLFSSDEPTSSSFQLILKQNFGGIKRSFYTKFLLQDTSLWFIMVWCCKPSINMLIIDLKKLKYIDSSILSISLQLNSNPISRELYSSCWISSDILALGGEDHYLRIYKVNQNSSYSDDNFKICKSIRMLHPLRDIKVFKISDNIYLLIVVGIKQMLNIYKVTYSNYDYILKTNKSSEINIVQLFSNLDHTICDNDHTKSHCRYICLDILYYWDKEHIIISCYIFVGSSKGEIIIFKFKYNFKENYFTNLELENDPLKLDFVPLSIRCIWTTKNPIVLVGLTNGSLKVFEVSFQDSSINLHDIKDLSFHSSGVNGISIIRYSEDVGVIFASVGHDQCLNIASTNGKIFEILHNDHLSSIRDCCYDQDNRLIYTIGWDQKLLIYRIDKNDCIIKVMDLSISIWDIASIRLSPDFKLLCITGGAGSTEIYKISTS</sequence>
<dbReference type="Proteomes" id="UP000186804">
    <property type="component" value="Unassembled WGS sequence"/>
</dbReference>
<dbReference type="SUPFAM" id="SSF50978">
    <property type="entry name" value="WD40 repeat-like"/>
    <property type="match status" value="3"/>
</dbReference>
<keyword evidence="3 7" id="KW-0853">WD repeat</keyword>
<keyword evidence="4" id="KW-0819">tRNA processing</keyword>
<dbReference type="Pfam" id="PF00400">
    <property type="entry name" value="WD40"/>
    <property type="match status" value="2"/>
</dbReference>
<keyword evidence="2" id="KW-0963">Cytoplasm</keyword>
<evidence type="ECO:0000256" key="1">
    <source>
        <dbReference type="ARBA" id="ARBA00004496"/>
    </source>
</evidence>
<dbReference type="Gene3D" id="2.130.10.10">
    <property type="entry name" value="YVTN repeat-like/Quinoprotein amine dehydrogenase"/>
    <property type="match status" value="3"/>
</dbReference>
<feature type="repeat" description="WD" evidence="7">
    <location>
        <begin position="199"/>
        <end position="230"/>
    </location>
</feature>
<evidence type="ECO:0000313" key="8">
    <source>
        <dbReference type="EMBL" id="OII78278.1"/>
    </source>
</evidence>
<proteinExistence type="inferred from homology"/>
<dbReference type="GeneID" id="92367687"/>
<dbReference type="InterPro" id="IPR036322">
    <property type="entry name" value="WD40_repeat_dom_sf"/>
</dbReference>
<reference evidence="8 9" key="1">
    <citation type="submission" date="2016-10" db="EMBL/GenBank/DDBJ databases">
        <title>Reductive evolution of mitochondrial metabolism and differential evolution of invasion-related proteins in Cryptosporidium.</title>
        <authorList>
            <person name="Liu S."/>
            <person name="Roellig D.M."/>
            <person name="Guo Y."/>
            <person name="Li N."/>
            <person name="Frace M.A."/>
            <person name="Tang K."/>
            <person name="Zhang L."/>
            <person name="Feng Y."/>
            <person name="Xiao L."/>
        </authorList>
    </citation>
    <scope>NUCLEOTIDE SEQUENCE [LARGE SCALE GENOMIC DNA]</scope>
    <source>
        <strain evidence="8">30847</strain>
    </source>
</reference>
<keyword evidence="9" id="KW-1185">Reference proteome</keyword>
<dbReference type="PROSITE" id="PS50294">
    <property type="entry name" value="WD_REPEATS_REGION"/>
    <property type="match status" value="1"/>
</dbReference>
<dbReference type="GO" id="GO:0005737">
    <property type="term" value="C:cytoplasm"/>
    <property type="evidence" value="ECO:0007669"/>
    <property type="project" value="UniProtKB-SubCell"/>
</dbReference>
<dbReference type="InterPro" id="IPR015943">
    <property type="entry name" value="WD40/YVTN_repeat-like_dom_sf"/>
</dbReference>
<evidence type="ECO:0000256" key="7">
    <source>
        <dbReference type="PROSITE-ProRule" id="PRU00221"/>
    </source>
</evidence>
<evidence type="ECO:0000313" key="9">
    <source>
        <dbReference type="Proteomes" id="UP000186804"/>
    </source>
</evidence>
<dbReference type="SMART" id="SM00320">
    <property type="entry name" value="WD40"/>
    <property type="match status" value="8"/>
</dbReference>
<dbReference type="VEuPathDB" id="CryptoDB:cand_035030"/>
<evidence type="ECO:0000256" key="4">
    <source>
        <dbReference type="ARBA" id="ARBA00022694"/>
    </source>
</evidence>
<keyword evidence="5" id="KW-0677">Repeat</keyword>
<dbReference type="InterPro" id="IPR001680">
    <property type="entry name" value="WD40_rpt"/>
</dbReference>
<protein>
    <submittedName>
        <fullName evidence="8">Uncharacterized protein</fullName>
    </submittedName>
</protein>